<dbReference type="Proteomes" id="UP000463051">
    <property type="component" value="Unassembled WGS sequence"/>
</dbReference>
<dbReference type="Pfam" id="PF00480">
    <property type="entry name" value="ROK"/>
    <property type="match status" value="1"/>
</dbReference>
<evidence type="ECO:0000256" key="2">
    <source>
        <dbReference type="ARBA" id="ARBA00006479"/>
    </source>
</evidence>
<reference evidence="4 5" key="1">
    <citation type="submission" date="2019-11" db="EMBL/GenBank/DDBJ databases">
        <title>Paenibacillus monticola sp. nov., a novel PGPR strain isolated from mountain sample in China.</title>
        <authorList>
            <person name="Zhao Q."/>
            <person name="Li H.-P."/>
            <person name="Zhang J.-L."/>
        </authorList>
    </citation>
    <scope>NUCLEOTIDE SEQUENCE [LARGE SCALE GENOMIC DNA]</scope>
    <source>
        <strain evidence="4 5">LC-T2</strain>
    </source>
</reference>
<keyword evidence="3" id="KW-0859">Xylose metabolism</keyword>
<dbReference type="PANTHER" id="PTHR18964">
    <property type="entry name" value="ROK (REPRESSOR, ORF, KINASE) FAMILY"/>
    <property type="match status" value="1"/>
</dbReference>
<dbReference type="InterPro" id="IPR036388">
    <property type="entry name" value="WH-like_DNA-bd_sf"/>
</dbReference>
<evidence type="ECO:0000256" key="3">
    <source>
        <dbReference type="ARBA" id="ARBA00022629"/>
    </source>
</evidence>
<organism evidence="4 5">
    <name type="scientific">Paenibacillus monticola</name>
    <dbReference type="NCBI Taxonomy" id="2666075"/>
    <lineage>
        <taxon>Bacteria</taxon>
        <taxon>Bacillati</taxon>
        <taxon>Bacillota</taxon>
        <taxon>Bacilli</taxon>
        <taxon>Bacillales</taxon>
        <taxon>Paenibacillaceae</taxon>
        <taxon>Paenibacillus</taxon>
    </lineage>
</organism>
<gene>
    <name evidence="4" type="ORF">GJB61_17525</name>
</gene>
<comment type="caution">
    <text evidence="4">The sequence shown here is derived from an EMBL/GenBank/DDBJ whole genome shotgun (WGS) entry which is preliminary data.</text>
</comment>
<sequence>MAKSRGRGPTLAKDVNRMLIYRQLKQMRSTTRVELSTVLQLNKNTINSIIDELITAGYVNEKGLSTTLGLGRKPVMIAFHAANKYSVGATLSSAAIHWAVTDLYAKPMETFTTELQNCSPESIVDTLCEGVQQLLERYPATAWVGFDIGIPGQLDSERKIVLQSSHLHWNQVPLAALLGSRLTVPFRLDHSVKLAALGELWHGHGREADHFAYCSFGDGIGCGIVMGGTLIRGEGNLAGELGHIVVDPQGPVCRCGNQGCLEAIAGIPAILGRLDQTGEREQNTHNMNWLQEQLRAGNPAVEQDIRRTGMAIGRAFSHIVNLINPKLIICDGPLMLIADYLFPIIGEELAACSTPPAYRHVQLVCSTLYPYTGCIGAAASAIQDWESNVDPLELVSG</sequence>
<dbReference type="PANTHER" id="PTHR18964:SF149">
    <property type="entry name" value="BIFUNCTIONAL UDP-N-ACETYLGLUCOSAMINE 2-EPIMERASE_N-ACETYLMANNOSAMINE KINASE"/>
    <property type="match status" value="1"/>
</dbReference>
<dbReference type="InterPro" id="IPR000600">
    <property type="entry name" value="ROK"/>
</dbReference>
<evidence type="ECO:0000313" key="5">
    <source>
        <dbReference type="Proteomes" id="UP000463051"/>
    </source>
</evidence>
<dbReference type="InterPro" id="IPR036390">
    <property type="entry name" value="WH_DNA-bd_sf"/>
</dbReference>
<dbReference type="Gene3D" id="3.30.420.40">
    <property type="match status" value="2"/>
</dbReference>
<comment type="similarity">
    <text evidence="2">Belongs to the ROK (NagC/XylR) family.</text>
</comment>
<evidence type="ECO:0000313" key="4">
    <source>
        <dbReference type="EMBL" id="MRN54785.1"/>
    </source>
</evidence>
<dbReference type="EMBL" id="WJXB01000006">
    <property type="protein sequence ID" value="MRN54785.1"/>
    <property type="molecule type" value="Genomic_DNA"/>
</dbReference>
<dbReference type="InterPro" id="IPR043129">
    <property type="entry name" value="ATPase_NBD"/>
</dbReference>
<proteinExistence type="inferred from homology"/>
<dbReference type="AlphaFoldDB" id="A0A7X2H7D0"/>
<comment type="function">
    <text evidence="1">Transcriptional repressor of xylose-utilizing enzymes.</text>
</comment>
<evidence type="ECO:0000256" key="1">
    <source>
        <dbReference type="ARBA" id="ARBA00002486"/>
    </source>
</evidence>
<dbReference type="GO" id="GO:0042732">
    <property type="term" value="P:D-xylose metabolic process"/>
    <property type="evidence" value="ECO:0007669"/>
    <property type="project" value="UniProtKB-KW"/>
</dbReference>
<keyword evidence="5" id="KW-1185">Reference proteome</keyword>
<name>A0A7X2H7D0_9BACL</name>
<dbReference type="RefSeq" id="WP_154120191.1">
    <property type="nucleotide sequence ID" value="NZ_WJXB01000006.1"/>
</dbReference>
<accession>A0A7X2H7D0</accession>
<dbReference type="SUPFAM" id="SSF53067">
    <property type="entry name" value="Actin-like ATPase domain"/>
    <property type="match status" value="1"/>
</dbReference>
<dbReference type="SUPFAM" id="SSF46785">
    <property type="entry name" value="Winged helix' DNA-binding domain"/>
    <property type="match status" value="1"/>
</dbReference>
<keyword evidence="3" id="KW-0119">Carbohydrate metabolism</keyword>
<protein>
    <submittedName>
        <fullName evidence="4">ROK family protein</fullName>
    </submittedName>
</protein>
<dbReference type="Gene3D" id="1.10.10.10">
    <property type="entry name" value="Winged helix-like DNA-binding domain superfamily/Winged helix DNA-binding domain"/>
    <property type="match status" value="1"/>
</dbReference>